<evidence type="ECO:0000256" key="2">
    <source>
        <dbReference type="SAM" id="MobiDB-lite"/>
    </source>
</evidence>
<dbReference type="Pfam" id="PF03732">
    <property type="entry name" value="Retrotrans_gag"/>
    <property type="match status" value="1"/>
</dbReference>
<sequence length="432" mass="49752">MNMEDRMATMETNHQVLQDKLEKLEKDLKEEINQAQQNTVSQIALMLGLPDPRRGKRVEESIPVGDSPYVPEKTSQQDREQSGMGTSRTKVQFNTDPCEINSGITHRHDPGMEIPNFDEMDDKSKIERKFEDRCERLEELFKVPEFEKFTGTTCPSAYLTMYCRKMSLYLDNEKLLIHCFQDSLVGSAARWYTQLSQAHIKTWRDLSKAFLEQYKHVSDMVLSRTVLQTMEQKTNESFRQYAQRWRDVAAQVQPPLLENEITLLFVNTLKDDFYDRMLDHATKPFADMVMTGELIQAAIKSGRIKVGGEPRKHFKKRDNEVNMTSSYTPGYATGVIIGQSNQAVAPTTSAQSSSKQETRNRGERKERPNFTPIPIRYEELFPKLVEQRFVVPRYIAPIQPPYPPGSTPMLNVITTLETQAIILRIAPLSNTW</sequence>
<evidence type="ECO:0000313" key="4">
    <source>
        <dbReference type="EMBL" id="KAK8982904.1"/>
    </source>
</evidence>
<feature type="domain" description="Retrotransposon gag" evidence="3">
    <location>
        <begin position="183"/>
        <end position="254"/>
    </location>
</feature>
<evidence type="ECO:0000256" key="1">
    <source>
        <dbReference type="SAM" id="Coils"/>
    </source>
</evidence>
<keyword evidence="5" id="KW-1185">Reference proteome</keyword>
<dbReference type="PANTHER" id="PTHR32108">
    <property type="entry name" value="DNA-DIRECTED RNA POLYMERASE SUBUNIT ALPHA"/>
    <property type="match status" value="1"/>
</dbReference>
<evidence type="ECO:0000313" key="5">
    <source>
        <dbReference type="Proteomes" id="UP001396334"/>
    </source>
</evidence>
<organism evidence="4 5">
    <name type="scientific">Hibiscus sabdariffa</name>
    <name type="common">roselle</name>
    <dbReference type="NCBI Taxonomy" id="183260"/>
    <lineage>
        <taxon>Eukaryota</taxon>
        <taxon>Viridiplantae</taxon>
        <taxon>Streptophyta</taxon>
        <taxon>Embryophyta</taxon>
        <taxon>Tracheophyta</taxon>
        <taxon>Spermatophyta</taxon>
        <taxon>Magnoliopsida</taxon>
        <taxon>eudicotyledons</taxon>
        <taxon>Gunneridae</taxon>
        <taxon>Pentapetalae</taxon>
        <taxon>rosids</taxon>
        <taxon>malvids</taxon>
        <taxon>Malvales</taxon>
        <taxon>Malvaceae</taxon>
        <taxon>Malvoideae</taxon>
        <taxon>Hibiscus</taxon>
    </lineage>
</organism>
<protein>
    <recommendedName>
        <fullName evidence="3">Retrotransposon gag domain-containing protein</fullName>
    </recommendedName>
</protein>
<proteinExistence type="predicted"/>
<dbReference type="EMBL" id="JBBPBN010000083">
    <property type="protein sequence ID" value="KAK8982904.1"/>
    <property type="molecule type" value="Genomic_DNA"/>
</dbReference>
<feature type="compositionally biased region" description="Polar residues" evidence="2">
    <location>
        <begin position="342"/>
        <end position="355"/>
    </location>
</feature>
<feature type="region of interest" description="Disordered" evidence="2">
    <location>
        <begin position="342"/>
        <end position="371"/>
    </location>
</feature>
<feature type="compositionally biased region" description="Polar residues" evidence="2">
    <location>
        <begin position="83"/>
        <end position="95"/>
    </location>
</feature>
<accession>A0ABR2P396</accession>
<feature type="compositionally biased region" description="Basic and acidic residues" evidence="2">
    <location>
        <begin position="356"/>
        <end position="368"/>
    </location>
</feature>
<feature type="coiled-coil region" evidence="1">
    <location>
        <begin position="7"/>
        <end position="41"/>
    </location>
</feature>
<dbReference type="PANTHER" id="PTHR32108:SF9">
    <property type="entry name" value="REVERSE TRANSCRIPTASE RNASE H-LIKE DOMAIN-CONTAINING PROTEIN"/>
    <property type="match status" value="1"/>
</dbReference>
<name>A0ABR2P396_9ROSI</name>
<gene>
    <name evidence="4" type="ORF">V6N11_054889</name>
</gene>
<keyword evidence="1" id="KW-0175">Coiled coil</keyword>
<dbReference type="Proteomes" id="UP001396334">
    <property type="component" value="Unassembled WGS sequence"/>
</dbReference>
<comment type="caution">
    <text evidence="4">The sequence shown here is derived from an EMBL/GenBank/DDBJ whole genome shotgun (WGS) entry which is preliminary data.</text>
</comment>
<dbReference type="InterPro" id="IPR005162">
    <property type="entry name" value="Retrotrans_gag_dom"/>
</dbReference>
<evidence type="ECO:0000259" key="3">
    <source>
        <dbReference type="Pfam" id="PF03732"/>
    </source>
</evidence>
<reference evidence="4 5" key="1">
    <citation type="journal article" date="2024" name="G3 (Bethesda)">
        <title>Genome assembly of Hibiscus sabdariffa L. provides insights into metabolisms of medicinal natural products.</title>
        <authorList>
            <person name="Kim T."/>
        </authorList>
    </citation>
    <scope>NUCLEOTIDE SEQUENCE [LARGE SCALE GENOMIC DNA]</scope>
    <source>
        <strain evidence="4">TK-2024</strain>
        <tissue evidence="4">Old leaves</tissue>
    </source>
</reference>
<feature type="region of interest" description="Disordered" evidence="2">
    <location>
        <begin position="52"/>
        <end position="117"/>
    </location>
</feature>